<dbReference type="Proteomes" id="UP001530400">
    <property type="component" value="Unassembled WGS sequence"/>
</dbReference>
<dbReference type="SUPFAM" id="SSF52087">
    <property type="entry name" value="CRAL/TRIO domain"/>
    <property type="match status" value="1"/>
</dbReference>
<dbReference type="PANTHER" id="PTHR45824">
    <property type="entry name" value="GH16843P"/>
    <property type="match status" value="1"/>
</dbReference>
<evidence type="ECO:0000313" key="4">
    <source>
        <dbReference type="Proteomes" id="UP001530400"/>
    </source>
</evidence>
<comment type="caution">
    <text evidence="3">The sequence shown here is derived from an EMBL/GenBank/DDBJ whole genome shotgun (WGS) entry which is preliminary data.</text>
</comment>
<dbReference type="Gene3D" id="3.40.525.10">
    <property type="entry name" value="CRAL-TRIO lipid binding domain"/>
    <property type="match status" value="1"/>
</dbReference>
<feature type="compositionally biased region" description="Low complexity" evidence="1">
    <location>
        <begin position="93"/>
        <end position="108"/>
    </location>
</feature>
<evidence type="ECO:0000259" key="2">
    <source>
        <dbReference type="PROSITE" id="PS50191"/>
    </source>
</evidence>
<dbReference type="InterPro" id="IPR036865">
    <property type="entry name" value="CRAL-TRIO_dom_sf"/>
</dbReference>
<reference evidence="3 4" key="1">
    <citation type="submission" date="2024-10" db="EMBL/GenBank/DDBJ databases">
        <title>Updated reference genomes for cyclostephanoid diatoms.</title>
        <authorList>
            <person name="Roberts W.R."/>
            <person name="Alverson A.J."/>
        </authorList>
    </citation>
    <scope>NUCLEOTIDE SEQUENCE [LARGE SCALE GENOMIC DNA]</scope>
    <source>
        <strain evidence="3 4">AJA010-31</strain>
    </source>
</reference>
<sequence length="698" mass="78663">MTTSKSSTIDKELTDLITSRQDALHNVDYTPLASRHDVGGTCSTLLTSSLIRDGGAAVTSEAAAAVMEGRLTTPKLDISGLHGRRYDGDDKLAAAPTNSTTTNSSNPSQTFLPEAVLHRDGDQARLVNIVKQRQLAKAQHDYEEMSTIQWINDSFWEIWTSVVGTTTAVDTNGSVGENKIRFEKHEHYSDIVNPYRDERRSSMRQLKSDGDASAVMPNDLVHVDDVDEDDVATFKHKPIPLRILVYICKQILHILRYVVHFSLSKLIGVENVSTNATALATQSYTLQFTADDIIKCFVLLWLGIKFSFWLHRMTASVLILMVVFGFVFRQKISRSDDGSSELAPLQHQYQQQRHDQRSIPQQSDVTQQRQISTAATPAAARQLRASEVIRSEDKPQHLQAIHRLKTRFPKATHAECKRFYVCVKHKENEAAQRIESWLQWRADCGLKLTADPTIIDASSDDCREYNQNFIRHDQEIWDEAAKLAIQLENNKGASVNPNDVKLPQILCAYEPQIHTNATTDLRSNSKPPPRGKDSSRILHILPARIDIALAPAPTYSLACALYLDRRLCRSTTEKITLLCDVRGGRGWANPTPWSMLPFIQSTSSLLGKHYPERLQRFVLFPMPSAAAWIWSAAQKCLDPNTASKVVVVGEEKKKKGLPEKMLEFFDEESLRLVEERRRSLMHPPRNVSEECVRAMISC</sequence>
<keyword evidence="4" id="KW-1185">Reference proteome</keyword>
<dbReference type="Pfam" id="PF00650">
    <property type="entry name" value="CRAL_TRIO"/>
    <property type="match status" value="1"/>
</dbReference>
<gene>
    <name evidence="3" type="ORF">ACHAWO_007137</name>
</gene>
<dbReference type="InterPro" id="IPR001251">
    <property type="entry name" value="CRAL-TRIO_dom"/>
</dbReference>
<organism evidence="3 4">
    <name type="scientific">Cyclotella atomus</name>
    <dbReference type="NCBI Taxonomy" id="382360"/>
    <lineage>
        <taxon>Eukaryota</taxon>
        <taxon>Sar</taxon>
        <taxon>Stramenopiles</taxon>
        <taxon>Ochrophyta</taxon>
        <taxon>Bacillariophyta</taxon>
        <taxon>Coscinodiscophyceae</taxon>
        <taxon>Thalassiosirophycidae</taxon>
        <taxon>Stephanodiscales</taxon>
        <taxon>Stephanodiscaceae</taxon>
        <taxon>Cyclotella</taxon>
    </lineage>
</organism>
<dbReference type="CDD" id="cd00170">
    <property type="entry name" value="SEC14"/>
    <property type="match status" value="1"/>
</dbReference>
<proteinExistence type="predicted"/>
<dbReference type="InterPro" id="IPR052578">
    <property type="entry name" value="PI_Transfer_CRAL-TRIO"/>
</dbReference>
<dbReference type="AlphaFoldDB" id="A0ABD3PRP3"/>
<dbReference type="PROSITE" id="PS50191">
    <property type="entry name" value="CRAL_TRIO"/>
    <property type="match status" value="1"/>
</dbReference>
<evidence type="ECO:0000313" key="3">
    <source>
        <dbReference type="EMBL" id="KAL3790447.1"/>
    </source>
</evidence>
<dbReference type="EMBL" id="JALLPJ020000501">
    <property type="protein sequence ID" value="KAL3790447.1"/>
    <property type="molecule type" value="Genomic_DNA"/>
</dbReference>
<protein>
    <recommendedName>
        <fullName evidence="2">CRAL-TRIO domain-containing protein</fullName>
    </recommendedName>
</protein>
<feature type="domain" description="CRAL-TRIO" evidence="2">
    <location>
        <begin position="532"/>
        <end position="670"/>
    </location>
</feature>
<dbReference type="PANTHER" id="PTHR45824:SF29">
    <property type="entry name" value="GH16843P"/>
    <property type="match status" value="1"/>
</dbReference>
<feature type="region of interest" description="Disordered" evidence="1">
    <location>
        <begin position="353"/>
        <end position="377"/>
    </location>
</feature>
<feature type="region of interest" description="Disordered" evidence="1">
    <location>
        <begin position="87"/>
        <end position="109"/>
    </location>
</feature>
<accession>A0ABD3PRP3</accession>
<feature type="compositionally biased region" description="Polar residues" evidence="1">
    <location>
        <begin position="358"/>
        <end position="372"/>
    </location>
</feature>
<evidence type="ECO:0000256" key="1">
    <source>
        <dbReference type="SAM" id="MobiDB-lite"/>
    </source>
</evidence>
<name>A0ABD3PRP3_9STRA</name>